<feature type="compositionally biased region" description="Polar residues" evidence="2">
    <location>
        <begin position="561"/>
        <end position="574"/>
    </location>
</feature>
<name>A0A8E0VJK7_9TREM</name>
<proteinExistence type="predicted"/>
<evidence type="ECO:0000259" key="4">
    <source>
        <dbReference type="Pfam" id="PF23748"/>
    </source>
</evidence>
<dbReference type="GO" id="GO:0031267">
    <property type="term" value="F:small GTPase binding"/>
    <property type="evidence" value="ECO:0007669"/>
    <property type="project" value="TreeGrafter"/>
</dbReference>
<evidence type="ECO:0000259" key="3">
    <source>
        <dbReference type="Pfam" id="PF23436"/>
    </source>
</evidence>
<dbReference type="Gene3D" id="1.10.472.80">
    <property type="entry name" value="Ypt/Rab-GAP domain of gyp1p, domain 3"/>
    <property type="match status" value="1"/>
</dbReference>
<dbReference type="Pfam" id="PF23748">
    <property type="entry name" value="Beta-prop_LRRK2"/>
    <property type="match status" value="1"/>
</dbReference>
<dbReference type="InterPro" id="IPR050302">
    <property type="entry name" value="Rab_GAP_TBC_domain"/>
</dbReference>
<gene>
    <name evidence="5" type="ORF">FBUS_03663</name>
</gene>
<evidence type="ECO:0000313" key="6">
    <source>
        <dbReference type="Proteomes" id="UP000728185"/>
    </source>
</evidence>
<comment type="subcellular location">
    <subcellularLocation>
        <location evidence="1">Cytoplasm</location>
        <location evidence="1">Cytoskeleton</location>
        <location evidence="1">Microtubule organizing center</location>
        <location evidence="1">Centrosome</location>
    </subcellularLocation>
</comment>
<dbReference type="PANTHER" id="PTHR47219:SF20">
    <property type="entry name" value="TBC1 DOMAIN FAMILY MEMBER 2B"/>
    <property type="match status" value="1"/>
</dbReference>
<feature type="compositionally biased region" description="Polar residues" evidence="2">
    <location>
        <begin position="532"/>
        <end position="541"/>
    </location>
</feature>
<dbReference type="Pfam" id="PF23436">
    <property type="entry name" value="RabGap-TBC_2"/>
    <property type="match status" value="1"/>
</dbReference>
<evidence type="ECO:0000256" key="1">
    <source>
        <dbReference type="ARBA" id="ARBA00004300"/>
    </source>
</evidence>
<comment type="caution">
    <text evidence="5">The sequence shown here is derived from an EMBL/GenBank/DDBJ whole genome shotgun (WGS) entry which is preliminary data.</text>
</comment>
<accession>A0A8E0VJK7</accession>
<dbReference type="InterPro" id="IPR036322">
    <property type="entry name" value="WD40_repeat_dom_sf"/>
</dbReference>
<keyword evidence="6" id="KW-1185">Reference proteome</keyword>
<feature type="region of interest" description="Disordered" evidence="2">
    <location>
        <begin position="561"/>
        <end position="586"/>
    </location>
</feature>
<dbReference type="Gene3D" id="2.130.10.10">
    <property type="entry name" value="YVTN repeat-like/Quinoprotein amine dehydrogenase"/>
    <property type="match status" value="1"/>
</dbReference>
<dbReference type="GO" id="GO:0005096">
    <property type="term" value="F:GTPase activator activity"/>
    <property type="evidence" value="ECO:0007669"/>
    <property type="project" value="TreeGrafter"/>
</dbReference>
<dbReference type="SUPFAM" id="SSF47923">
    <property type="entry name" value="Ypt/Rab-GAP domain of gyp1p"/>
    <property type="match status" value="1"/>
</dbReference>
<protein>
    <submittedName>
        <fullName evidence="5">Putative tbc1 domain family member</fullName>
    </submittedName>
</protein>
<feature type="domain" description="Rab-GAP TBC" evidence="3">
    <location>
        <begin position="3"/>
        <end position="79"/>
    </location>
</feature>
<dbReference type="PANTHER" id="PTHR47219">
    <property type="entry name" value="RAB GTPASE-ACTIVATING PROTEIN 1-LIKE"/>
    <property type="match status" value="1"/>
</dbReference>
<dbReference type="EMBL" id="LUCM01005255">
    <property type="protein sequence ID" value="KAA0193100.1"/>
    <property type="molecule type" value="Genomic_DNA"/>
</dbReference>
<reference evidence="5" key="1">
    <citation type="submission" date="2019-05" db="EMBL/GenBank/DDBJ databases">
        <title>Annotation for the trematode Fasciolopsis buski.</title>
        <authorList>
            <person name="Choi Y.-J."/>
        </authorList>
    </citation>
    <scope>NUCLEOTIDE SEQUENCE</scope>
    <source>
        <strain evidence="5">HT</strain>
        <tissue evidence="5">Whole worm</tissue>
    </source>
</reference>
<organism evidence="5 6">
    <name type="scientific">Fasciolopsis buskii</name>
    <dbReference type="NCBI Taxonomy" id="27845"/>
    <lineage>
        <taxon>Eukaryota</taxon>
        <taxon>Metazoa</taxon>
        <taxon>Spiralia</taxon>
        <taxon>Lophotrochozoa</taxon>
        <taxon>Platyhelminthes</taxon>
        <taxon>Trematoda</taxon>
        <taxon>Digenea</taxon>
        <taxon>Plagiorchiida</taxon>
        <taxon>Echinostomata</taxon>
        <taxon>Echinostomatoidea</taxon>
        <taxon>Fasciolidae</taxon>
        <taxon>Fasciolopsis</taxon>
    </lineage>
</organism>
<dbReference type="InterPro" id="IPR000195">
    <property type="entry name" value="Rab-GAP-TBC_dom"/>
</dbReference>
<dbReference type="InterPro" id="IPR015943">
    <property type="entry name" value="WD40/YVTN_repeat-like_dom_sf"/>
</dbReference>
<dbReference type="SUPFAM" id="SSF50978">
    <property type="entry name" value="WD40 repeat-like"/>
    <property type="match status" value="1"/>
</dbReference>
<feature type="region of interest" description="Disordered" evidence="2">
    <location>
        <begin position="525"/>
        <end position="546"/>
    </location>
</feature>
<dbReference type="OrthoDB" id="44736at2759"/>
<dbReference type="InterPro" id="IPR035969">
    <property type="entry name" value="Rab-GAP_TBC_sf"/>
</dbReference>
<sequence>MTNSFRLHFPFRFNLIQTLIRIWDVFLLEGSKCLFRFALALLKRNEDMLLLQTDTISFWKCLKAATRMTYDAESLVQTAYEEMQPFASRSTISSLQSHHYELLNKELSEKRRLWQNVYKEFDEETGDDTRVRLRRKKTSVEPSCIQAAIEFDKNNVWICHGGRLCTQMSTVEVQDCRMKHMVLDLDGRVSCMSKLTDDIILFGMMSSKICAYSCESNTLDFQGHFAISNNALDLILVLKLGKHGVWLAVRGSSLVELWDPKTLTRLLLFNTYSEMYVNRREQDEEGTFNANRVTALLPYEDTIWVGTGSGQILVFEIRGGNASEIGQHDQFNVKDTEANTVFLPPKTIDKCESNSPMPRNARRRASCYSMISTDLSGTSEEKTEEEHESPPVATFIHRASMTDERLFNTTEVAHLNKELLKSKIDQKLASLPQESAANLIENEMLNANNEIPLLPTAKSARALRGSVIETIMEDKRIEEKLENVNSIAVSDSGLSSPLTDKSTISQSTSTTAEVIKCTAGESIASEDLKNDIPSNNPSTHGQPHGVAPQLSLVLRDSHSSLTRQSESIASSPSTGIHDMHSSTSDEGCPVFPSSTMLFHTLRDDVRVIEQSADATLRFQLFAIARNKVSETAIRILLSHRNETDDKCIISCATFFEDDDAVLRWQKWTVEPLIWTNQPIFLYDPSSQIVQLPSYMMNTMKLRKEARRRITVAT</sequence>
<dbReference type="AlphaFoldDB" id="A0A8E0VJK7"/>
<dbReference type="Proteomes" id="UP000728185">
    <property type="component" value="Unassembled WGS sequence"/>
</dbReference>
<dbReference type="GO" id="GO:0005813">
    <property type="term" value="C:centrosome"/>
    <property type="evidence" value="ECO:0007669"/>
    <property type="project" value="UniProtKB-SubCell"/>
</dbReference>
<feature type="domain" description="LRRK2 beta-propeller" evidence="4">
    <location>
        <begin position="237"/>
        <end position="318"/>
    </location>
</feature>
<evidence type="ECO:0000256" key="2">
    <source>
        <dbReference type="SAM" id="MobiDB-lite"/>
    </source>
</evidence>
<evidence type="ECO:0000313" key="5">
    <source>
        <dbReference type="EMBL" id="KAA0193100.1"/>
    </source>
</evidence>
<dbReference type="InterPro" id="IPR056602">
    <property type="entry name" value="Beta-prop_LRRK2"/>
</dbReference>